<evidence type="ECO:0000313" key="3">
    <source>
        <dbReference type="Proteomes" id="UP001257627"/>
    </source>
</evidence>
<dbReference type="RefSeq" id="WP_266937761.1">
    <property type="nucleotide sequence ID" value="NZ_CP107955.1"/>
</dbReference>
<reference evidence="2 3" key="1">
    <citation type="submission" date="2023-02" db="EMBL/GenBank/DDBJ databases">
        <authorList>
            <person name="Maleckis M."/>
        </authorList>
    </citation>
    <scope>NUCLEOTIDE SEQUENCE [LARGE SCALE GENOMIC DNA]</scope>
    <source>
        <strain evidence="2 3">P8-A2</strain>
    </source>
</reference>
<dbReference type="EMBL" id="JARAKF010000001">
    <property type="protein sequence ID" value="MDU8999871.1"/>
    <property type="molecule type" value="Genomic_DNA"/>
</dbReference>
<keyword evidence="3" id="KW-1185">Reference proteome</keyword>
<name>A0ABU3V121_9ACTN</name>
<evidence type="ECO:0000256" key="1">
    <source>
        <dbReference type="SAM" id="MobiDB-lite"/>
    </source>
</evidence>
<accession>A0ABU3V121</accession>
<gene>
    <name evidence="2" type="ORF">PU648_47545</name>
</gene>
<feature type="region of interest" description="Disordered" evidence="1">
    <location>
        <begin position="14"/>
        <end position="34"/>
    </location>
</feature>
<sequence>MAWISYRHIAHPGHAQPIAPPYQGTDRPTTVTYPNKPRAVRKLVMAVGPKAARPVS</sequence>
<organism evidence="2 3">
    <name type="scientific">Streptomyces mirabilis</name>
    <dbReference type="NCBI Taxonomy" id="68239"/>
    <lineage>
        <taxon>Bacteria</taxon>
        <taxon>Bacillati</taxon>
        <taxon>Actinomycetota</taxon>
        <taxon>Actinomycetes</taxon>
        <taxon>Kitasatosporales</taxon>
        <taxon>Streptomycetaceae</taxon>
        <taxon>Streptomyces</taxon>
    </lineage>
</organism>
<comment type="caution">
    <text evidence="2">The sequence shown here is derived from an EMBL/GenBank/DDBJ whole genome shotgun (WGS) entry which is preliminary data.</text>
</comment>
<protein>
    <submittedName>
        <fullName evidence="2">Uncharacterized protein</fullName>
    </submittedName>
</protein>
<proteinExistence type="predicted"/>
<evidence type="ECO:0000313" key="2">
    <source>
        <dbReference type="EMBL" id="MDU8999871.1"/>
    </source>
</evidence>
<dbReference type="Proteomes" id="UP001257627">
    <property type="component" value="Unassembled WGS sequence"/>
</dbReference>